<keyword evidence="7" id="KW-0479">Metal-binding</keyword>
<dbReference type="PANTHER" id="PTHR21404">
    <property type="entry name" value="HEN1"/>
    <property type="match status" value="1"/>
</dbReference>
<evidence type="ECO:0000256" key="8">
    <source>
        <dbReference type="ARBA" id="ARBA00022842"/>
    </source>
</evidence>
<sequence length="516" mass="57732">MSSTPEFKVTFFPPLHLQRRAWIIGVLRREQPASILDIGCGNGELLATLCQPAPWLASKTETDRANDDVPSTSNDPRNLHPSHVAGLDILEQELNYAAEETAPGLNTPYPRWEPLEVKLWLGALEVVNPEFVGADCIIATEVVEHLADEALAAFAPVLLGVYRPRLLLITTPSYAFNARFAPPDAPRPGGYPDPTKRTDRIFRHADHKFEWTVEEFTEWCSCVAEQWGYEVSLDTIGYALETDEWGRDQDIGGATQVAEFRRIDESNLDESVQLQREEKKQEMKAVAGAMEQHRLLITHQYVVHERVGTPGSLEEIADEVTRQFDVPGETHIRLQEIWFSDGIGPLCGGSLDLLTEAIEANSRLELLTEEEKGVGDWVVHRLGAIRRSSTHEWASSEADSEELSQQWSHVGPGGEVRPEEDWEVPQPTWISETEDSSKDNPWEGGEKDPWSNEAGWGQGAVVDEEDSSKQWGQWGNSEVKDEDGDNGPLWKGVAQDNNGDDLEVDLEVSRTREEPS</sequence>
<dbReference type="GO" id="GO:0046872">
    <property type="term" value="F:metal ion binding"/>
    <property type="evidence" value="ECO:0007669"/>
    <property type="project" value="UniProtKB-KW"/>
</dbReference>
<dbReference type="GeneID" id="19204912"/>
<keyword evidence="9" id="KW-0694">RNA-binding</keyword>
<dbReference type="GO" id="GO:0090486">
    <property type="term" value="F:small RNA 2'-O-methyltransferase activity"/>
    <property type="evidence" value="ECO:0007669"/>
    <property type="project" value="UniProtKB-EC"/>
</dbReference>
<keyword evidence="6" id="KW-0949">S-adenosyl-L-methionine</keyword>
<evidence type="ECO:0000256" key="3">
    <source>
        <dbReference type="ARBA" id="ARBA00021330"/>
    </source>
</evidence>
<evidence type="ECO:0000256" key="5">
    <source>
        <dbReference type="ARBA" id="ARBA00022679"/>
    </source>
</evidence>
<dbReference type="InterPro" id="IPR029063">
    <property type="entry name" value="SAM-dependent_MTases_sf"/>
</dbReference>
<feature type="region of interest" description="Disordered" evidence="13">
    <location>
        <begin position="389"/>
        <end position="516"/>
    </location>
</feature>
<dbReference type="GO" id="GO:0030422">
    <property type="term" value="P:siRNA processing"/>
    <property type="evidence" value="ECO:0007669"/>
    <property type="project" value="TreeGrafter"/>
</dbReference>
<dbReference type="GO" id="GO:0001510">
    <property type="term" value="P:RNA methylation"/>
    <property type="evidence" value="ECO:0007669"/>
    <property type="project" value="InterPro"/>
</dbReference>
<keyword evidence="8" id="KW-0460">Magnesium</keyword>
<dbReference type="InterPro" id="IPR026610">
    <property type="entry name" value="Hen1"/>
</dbReference>
<feature type="compositionally biased region" description="Basic and acidic residues" evidence="13">
    <location>
        <begin position="435"/>
        <end position="450"/>
    </location>
</feature>
<organism evidence="14 15">
    <name type="scientific">Coniophora puteana (strain RWD-64-598)</name>
    <name type="common">Brown rot fungus</name>
    <dbReference type="NCBI Taxonomy" id="741705"/>
    <lineage>
        <taxon>Eukaryota</taxon>
        <taxon>Fungi</taxon>
        <taxon>Dikarya</taxon>
        <taxon>Basidiomycota</taxon>
        <taxon>Agaricomycotina</taxon>
        <taxon>Agaricomycetes</taxon>
        <taxon>Agaricomycetidae</taxon>
        <taxon>Boletales</taxon>
        <taxon>Coniophorineae</taxon>
        <taxon>Coniophoraceae</taxon>
        <taxon>Coniophora</taxon>
    </lineage>
</organism>
<comment type="caution">
    <text evidence="14">The sequence shown here is derived from an EMBL/GenBank/DDBJ whole genome shotgun (WGS) entry which is preliminary data.</text>
</comment>
<dbReference type="SUPFAM" id="SSF53335">
    <property type="entry name" value="S-adenosyl-L-methionine-dependent methyltransferases"/>
    <property type="match status" value="1"/>
</dbReference>
<evidence type="ECO:0000313" key="15">
    <source>
        <dbReference type="Proteomes" id="UP000053558"/>
    </source>
</evidence>
<evidence type="ECO:0000256" key="10">
    <source>
        <dbReference type="ARBA" id="ARBA00023158"/>
    </source>
</evidence>
<evidence type="ECO:0000256" key="4">
    <source>
        <dbReference type="ARBA" id="ARBA00022603"/>
    </source>
</evidence>
<evidence type="ECO:0000256" key="13">
    <source>
        <dbReference type="SAM" id="MobiDB-lite"/>
    </source>
</evidence>
<dbReference type="KEGG" id="cput:CONPUDRAFT_163412"/>
<evidence type="ECO:0000256" key="12">
    <source>
        <dbReference type="ARBA" id="ARBA00048418"/>
    </source>
</evidence>
<protein>
    <recommendedName>
        <fullName evidence="3">Small RNA 2'-O-methyltransferase</fullName>
        <ecNumber evidence="11">2.1.1.386</ecNumber>
    </recommendedName>
</protein>
<comment type="cofactor">
    <cofactor evidence="1">
        <name>Mg(2+)</name>
        <dbReference type="ChEBI" id="CHEBI:18420"/>
    </cofactor>
</comment>
<feature type="region of interest" description="Disordered" evidence="13">
    <location>
        <begin position="60"/>
        <end position="80"/>
    </location>
</feature>
<evidence type="ECO:0000313" key="14">
    <source>
        <dbReference type="EMBL" id="EIW84235.1"/>
    </source>
</evidence>
<dbReference type="GO" id="GO:0003723">
    <property type="term" value="F:RNA binding"/>
    <property type="evidence" value="ECO:0007669"/>
    <property type="project" value="UniProtKB-KW"/>
</dbReference>
<evidence type="ECO:0000256" key="11">
    <source>
        <dbReference type="ARBA" id="ARBA00035025"/>
    </source>
</evidence>
<keyword evidence="10" id="KW-0943">RNA-mediated gene silencing</keyword>
<evidence type="ECO:0000256" key="2">
    <source>
        <dbReference type="ARBA" id="ARBA00009026"/>
    </source>
</evidence>
<proteinExistence type="inferred from homology"/>
<comment type="catalytic activity">
    <reaction evidence="12">
        <text>small RNA 3'-end nucleotide + S-adenosyl-L-methionine = small RNA 3'-end 2'-O-methylnucleotide + S-adenosyl-L-homocysteine + H(+)</text>
        <dbReference type="Rhea" id="RHEA:37887"/>
        <dbReference type="Rhea" id="RHEA-COMP:10415"/>
        <dbReference type="Rhea" id="RHEA-COMP:10416"/>
        <dbReference type="ChEBI" id="CHEBI:15378"/>
        <dbReference type="ChEBI" id="CHEBI:57856"/>
        <dbReference type="ChEBI" id="CHEBI:59789"/>
        <dbReference type="ChEBI" id="CHEBI:74896"/>
        <dbReference type="ChEBI" id="CHEBI:74898"/>
        <dbReference type="EC" id="2.1.1.386"/>
    </reaction>
</comment>
<dbReference type="EMBL" id="JH711575">
    <property type="protein sequence ID" value="EIW84235.1"/>
    <property type="molecule type" value="Genomic_DNA"/>
</dbReference>
<evidence type="ECO:0000256" key="6">
    <source>
        <dbReference type="ARBA" id="ARBA00022691"/>
    </source>
</evidence>
<evidence type="ECO:0000256" key="7">
    <source>
        <dbReference type="ARBA" id="ARBA00022723"/>
    </source>
</evidence>
<comment type="similarity">
    <text evidence="2">Belongs to the methyltransferase superfamily. HEN1 family.</text>
</comment>
<evidence type="ECO:0000256" key="9">
    <source>
        <dbReference type="ARBA" id="ARBA00022884"/>
    </source>
</evidence>
<dbReference type="OMA" id="TNRIFRH"/>
<dbReference type="EC" id="2.1.1.386" evidence="11"/>
<dbReference type="Gene3D" id="3.40.50.150">
    <property type="entry name" value="Vaccinia Virus protein VP39"/>
    <property type="match status" value="1"/>
</dbReference>
<evidence type="ECO:0000256" key="1">
    <source>
        <dbReference type="ARBA" id="ARBA00001946"/>
    </source>
</evidence>
<accession>A0A5M3N006</accession>
<dbReference type="GO" id="GO:0005737">
    <property type="term" value="C:cytoplasm"/>
    <property type="evidence" value="ECO:0007669"/>
    <property type="project" value="TreeGrafter"/>
</dbReference>
<reference evidence="15" key="1">
    <citation type="journal article" date="2012" name="Science">
        <title>The Paleozoic origin of enzymatic lignin decomposition reconstructed from 31 fungal genomes.</title>
        <authorList>
            <person name="Floudas D."/>
            <person name="Binder M."/>
            <person name="Riley R."/>
            <person name="Barry K."/>
            <person name="Blanchette R.A."/>
            <person name="Henrissat B."/>
            <person name="Martinez A.T."/>
            <person name="Otillar R."/>
            <person name="Spatafora J.W."/>
            <person name="Yadav J.S."/>
            <person name="Aerts A."/>
            <person name="Benoit I."/>
            <person name="Boyd A."/>
            <person name="Carlson A."/>
            <person name="Copeland A."/>
            <person name="Coutinho P.M."/>
            <person name="de Vries R.P."/>
            <person name="Ferreira P."/>
            <person name="Findley K."/>
            <person name="Foster B."/>
            <person name="Gaskell J."/>
            <person name="Glotzer D."/>
            <person name="Gorecki P."/>
            <person name="Heitman J."/>
            <person name="Hesse C."/>
            <person name="Hori C."/>
            <person name="Igarashi K."/>
            <person name="Jurgens J.A."/>
            <person name="Kallen N."/>
            <person name="Kersten P."/>
            <person name="Kohler A."/>
            <person name="Kuees U."/>
            <person name="Kumar T.K.A."/>
            <person name="Kuo A."/>
            <person name="LaButti K."/>
            <person name="Larrondo L.F."/>
            <person name="Lindquist E."/>
            <person name="Ling A."/>
            <person name="Lombard V."/>
            <person name="Lucas S."/>
            <person name="Lundell T."/>
            <person name="Martin R."/>
            <person name="McLaughlin D.J."/>
            <person name="Morgenstern I."/>
            <person name="Morin E."/>
            <person name="Murat C."/>
            <person name="Nagy L.G."/>
            <person name="Nolan M."/>
            <person name="Ohm R.A."/>
            <person name="Patyshakuliyeva A."/>
            <person name="Rokas A."/>
            <person name="Ruiz-Duenas F.J."/>
            <person name="Sabat G."/>
            <person name="Salamov A."/>
            <person name="Samejima M."/>
            <person name="Schmutz J."/>
            <person name="Slot J.C."/>
            <person name="St John F."/>
            <person name="Stenlid J."/>
            <person name="Sun H."/>
            <person name="Sun S."/>
            <person name="Syed K."/>
            <person name="Tsang A."/>
            <person name="Wiebenga A."/>
            <person name="Young D."/>
            <person name="Pisabarro A."/>
            <person name="Eastwood D.C."/>
            <person name="Martin F."/>
            <person name="Cullen D."/>
            <person name="Grigoriev I.V."/>
            <person name="Hibbett D.S."/>
        </authorList>
    </citation>
    <scope>NUCLEOTIDE SEQUENCE [LARGE SCALE GENOMIC DNA]</scope>
    <source>
        <strain evidence="15">RWD-64-598 SS2</strain>
    </source>
</reference>
<gene>
    <name evidence="14" type="ORF">CONPUDRAFT_163412</name>
</gene>
<keyword evidence="5" id="KW-0808">Transferase</keyword>
<dbReference type="PANTHER" id="PTHR21404:SF3">
    <property type="entry name" value="SMALL RNA 2'-O-METHYLTRANSFERASE"/>
    <property type="match status" value="1"/>
</dbReference>
<dbReference type="OrthoDB" id="2154311at2759"/>
<name>A0A5M3N006_CONPW</name>
<dbReference type="AlphaFoldDB" id="A0A5M3N006"/>
<feature type="compositionally biased region" description="Basic and acidic residues" evidence="13">
    <location>
        <begin position="507"/>
        <end position="516"/>
    </location>
</feature>
<keyword evidence="4" id="KW-0489">Methyltransferase</keyword>
<dbReference type="GO" id="GO:0005634">
    <property type="term" value="C:nucleus"/>
    <property type="evidence" value="ECO:0007669"/>
    <property type="project" value="TreeGrafter"/>
</dbReference>
<dbReference type="RefSeq" id="XP_007765991.1">
    <property type="nucleotide sequence ID" value="XM_007767801.1"/>
</dbReference>
<dbReference type="Proteomes" id="UP000053558">
    <property type="component" value="Unassembled WGS sequence"/>
</dbReference>
<keyword evidence="15" id="KW-1185">Reference proteome</keyword>